<keyword evidence="1" id="KW-0408">Iron</keyword>
<dbReference type="InterPro" id="IPR029063">
    <property type="entry name" value="SAM-dependent_MTases_sf"/>
</dbReference>
<dbReference type="PROSITE" id="PS51687">
    <property type="entry name" value="SAM_MT_RNA_M5U"/>
    <property type="match status" value="1"/>
</dbReference>
<dbReference type="SUPFAM" id="SSF50249">
    <property type="entry name" value="Nucleic acid-binding proteins"/>
    <property type="match status" value="1"/>
</dbReference>
<feature type="domain" description="TRAM" evidence="8">
    <location>
        <begin position="18"/>
        <end position="77"/>
    </location>
</feature>
<dbReference type="FunFam" id="2.40.50.140:FF:000097">
    <property type="entry name" value="23S rRNA (uracil(1939)-C(5))-methyltransferase RlmD"/>
    <property type="match status" value="1"/>
</dbReference>
<dbReference type="GO" id="GO:0051539">
    <property type="term" value="F:4 iron, 4 sulfur cluster binding"/>
    <property type="evidence" value="ECO:0007669"/>
    <property type="project" value="UniProtKB-KW"/>
</dbReference>
<dbReference type="Gene3D" id="2.40.50.140">
    <property type="entry name" value="Nucleic acid-binding proteins"/>
    <property type="match status" value="1"/>
</dbReference>
<evidence type="ECO:0000259" key="8">
    <source>
        <dbReference type="PROSITE" id="PS50926"/>
    </source>
</evidence>
<dbReference type="GO" id="GO:0070041">
    <property type="term" value="F:rRNA (uridine-C5-)-methyltransferase activity"/>
    <property type="evidence" value="ECO:0007669"/>
    <property type="project" value="TreeGrafter"/>
</dbReference>
<keyword evidence="1" id="KW-0479">Metal-binding</keyword>
<protein>
    <recommendedName>
        <fullName evidence="8">TRAM domain-containing protein</fullName>
    </recommendedName>
</protein>
<organism evidence="9 10">
    <name type="scientific">Zhongshania aliphaticivorans</name>
    <dbReference type="NCBI Taxonomy" id="1470434"/>
    <lineage>
        <taxon>Bacteria</taxon>
        <taxon>Pseudomonadati</taxon>
        <taxon>Pseudomonadota</taxon>
        <taxon>Gammaproteobacteria</taxon>
        <taxon>Cellvibrionales</taxon>
        <taxon>Spongiibacteraceae</taxon>
        <taxon>Zhongshania</taxon>
    </lineage>
</organism>
<feature type="active site" evidence="7">
    <location>
        <position position="400"/>
    </location>
</feature>
<dbReference type="Pfam" id="PF01938">
    <property type="entry name" value="TRAM"/>
    <property type="match status" value="1"/>
</dbReference>
<dbReference type="Pfam" id="PF05958">
    <property type="entry name" value="tRNA_U5-meth_tr"/>
    <property type="match status" value="1"/>
</dbReference>
<dbReference type="KEGG" id="zal:AZF00_09265"/>
<dbReference type="PANTHER" id="PTHR11061">
    <property type="entry name" value="RNA M5U METHYLTRANSFERASE"/>
    <property type="match status" value="1"/>
</dbReference>
<evidence type="ECO:0000256" key="6">
    <source>
        <dbReference type="PROSITE-ProRule" id="PRU01024"/>
    </source>
</evidence>
<keyword evidence="2 6" id="KW-0489">Methyltransferase</keyword>
<evidence type="ECO:0000256" key="1">
    <source>
        <dbReference type="ARBA" id="ARBA00022485"/>
    </source>
</evidence>
<dbReference type="STRING" id="1470434.AZF00_09265"/>
<evidence type="ECO:0000313" key="9">
    <source>
        <dbReference type="EMBL" id="AMO68477.1"/>
    </source>
</evidence>
<evidence type="ECO:0000313" key="10">
    <source>
        <dbReference type="Proteomes" id="UP000074119"/>
    </source>
</evidence>
<keyword evidence="1" id="KW-0004">4Fe-4S</keyword>
<sequence>MSKQRHHINTFKPAKKPKPAIDTAVLKLHIDSLADDGRGVARHDNKVVFVGGALPSETVDAQYVRRHKRYDEAKLLAVSTPAEQRVDAICPVYQRCGGCQLQHLNYPSQVSFKQQRLQRVLAAASANSESATLPAAITGSEFGYRHRARLSYHNGVLGFKAQASHNLVEVENCPLLAVELNGVLSQSTAAIAEFLGDKATAEVVLSLSDDGRIALKIKKEGFVDAKRSAVLADKLAAPAFLHSIEGSKGAAWRGDNAPLSYPVSEALSLPFQPSDFTQVNIAVNQQMIQQCMAWLKPESGELISDYFCGLGNFSLALASAGARVIGVDVGEAMLRRAAQQAKALDLAIEYRNADLFDAENIVLEATSHKVLLDPPRAGAKALCEVLARSSTVQTIVYVSCDPATLARDLAILQEGGFVVADAVMADMFPQTYHLESLVYLIRE</sequence>
<dbReference type="PANTHER" id="PTHR11061:SF49">
    <property type="entry name" value="23S RRNA (URACIL(1939)-C(5))-METHYLTRANSFERASE RLMD"/>
    <property type="match status" value="1"/>
</dbReference>
<dbReference type="SUPFAM" id="SSF53335">
    <property type="entry name" value="S-adenosyl-L-methionine-dependent methyltransferases"/>
    <property type="match status" value="1"/>
</dbReference>
<dbReference type="InterPro" id="IPR002792">
    <property type="entry name" value="TRAM_dom"/>
</dbReference>
<feature type="active site" description="Nucleophile" evidence="6">
    <location>
        <position position="400"/>
    </location>
</feature>
<feature type="binding site" evidence="6">
    <location>
        <position position="373"/>
    </location>
    <ligand>
        <name>S-adenosyl-L-methionine</name>
        <dbReference type="ChEBI" id="CHEBI:59789"/>
    </ligand>
</feature>
<proteinExistence type="inferred from homology"/>
<accession>A0A127M5I7</accession>
<dbReference type="Gene3D" id="2.40.50.1070">
    <property type="match status" value="1"/>
</dbReference>
<evidence type="ECO:0000256" key="7">
    <source>
        <dbReference type="PROSITE-ProRule" id="PRU10015"/>
    </source>
</evidence>
<dbReference type="CDD" id="cd02440">
    <property type="entry name" value="AdoMet_MTases"/>
    <property type="match status" value="1"/>
</dbReference>
<dbReference type="PROSITE" id="PS01230">
    <property type="entry name" value="TRMA_1"/>
    <property type="match status" value="1"/>
</dbReference>
<dbReference type="Gene3D" id="3.40.50.150">
    <property type="entry name" value="Vaccinia Virus protein VP39"/>
    <property type="match status" value="1"/>
</dbReference>
<evidence type="ECO:0000256" key="2">
    <source>
        <dbReference type="ARBA" id="ARBA00022603"/>
    </source>
</evidence>
<evidence type="ECO:0000256" key="4">
    <source>
        <dbReference type="ARBA" id="ARBA00022691"/>
    </source>
</evidence>
<feature type="binding site" evidence="6">
    <location>
        <position position="307"/>
    </location>
    <ligand>
        <name>S-adenosyl-L-methionine</name>
        <dbReference type="ChEBI" id="CHEBI:59789"/>
    </ligand>
</feature>
<comment type="similarity">
    <text evidence="6">Belongs to the class I-like SAM-binding methyltransferase superfamily. RNA M5U methyltransferase family.</text>
</comment>
<dbReference type="GO" id="GO:0070475">
    <property type="term" value="P:rRNA base methylation"/>
    <property type="evidence" value="ECO:0007669"/>
    <property type="project" value="TreeGrafter"/>
</dbReference>
<keyword evidence="5" id="KW-0411">Iron-sulfur</keyword>
<name>A0A127M5I7_9GAMM</name>
<reference evidence="9 10" key="1">
    <citation type="submission" date="2015-12" db="EMBL/GenBank/DDBJ databases">
        <authorList>
            <person name="Shamseldin A."/>
            <person name="Moawad H."/>
            <person name="Abd El-Rahim W.M."/>
            <person name="Sadowsky M.J."/>
        </authorList>
    </citation>
    <scope>NUCLEOTIDE SEQUENCE [LARGE SCALE GENOMIC DNA]</scope>
    <source>
        <strain evidence="9 10">SM2</strain>
    </source>
</reference>
<keyword evidence="4 6" id="KW-0949">S-adenosyl-L-methionine</keyword>
<dbReference type="PROSITE" id="PS50926">
    <property type="entry name" value="TRAM"/>
    <property type="match status" value="1"/>
</dbReference>
<dbReference type="InterPro" id="IPR030390">
    <property type="entry name" value="MeTrfase_TrmA_AS"/>
</dbReference>
<dbReference type="InterPro" id="IPR012340">
    <property type="entry name" value="NA-bd_OB-fold"/>
</dbReference>
<dbReference type="Proteomes" id="UP000074119">
    <property type="component" value="Chromosome"/>
</dbReference>
<keyword evidence="3 6" id="KW-0808">Transferase</keyword>
<dbReference type="AlphaFoldDB" id="A0A127M5I7"/>
<feature type="binding site" evidence="6">
    <location>
        <position position="278"/>
    </location>
    <ligand>
        <name>S-adenosyl-L-methionine</name>
        <dbReference type="ChEBI" id="CHEBI:59789"/>
    </ligand>
</feature>
<dbReference type="EMBL" id="CP014544">
    <property type="protein sequence ID" value="AMO68477.1"/>
    <property type="molecule type" value="Genomic_DNA"/>
</dbReference>
<gene>
    <name evidence="9" type="ORF">AZF00_09265</name>
</gene>
<dbReference type="InterPro" id="IPR010280">
    <property type="entry name" value="U5_MeTrfase_fam"/>
</dbReference>
<evidence type="ECO:0000256" key="3">
    <source>
        <dbReference type="ARBA" id="ARBA00022679"/>
    </source>
</evidence>
<evidence type="ECO:0000256" key="5">
    <source>
        <dbReference type="ARBA" id="ARBA00023014"/>
    </source>
</evidence>
<dbReference type="RefSeq" id="WP_062383613.1">
    <property type="nucleotide sequence ID" value="NZ_CP014544.1"/>
</dbReference>
<feature type="binding site" evidence="6">
    <location>
        <position position="328"/>
    </location>
    <ligand>
        <name>S-adenosyl-L-methionine</name>
        <dbReference type="ChEBI" id="CHEBI:59789"/>
    </ligand>
</feature>